<dbReference type="EMBL" id="CP036425">
    <property type="protein sequence ID" value="QDU34088.1"/>
    <property type="molecule type" value="Genomic_DNA"/>
</dbReference>
<keyword evidence="2" id="KW-1185">Reference proteome</keyword>
<organism evidence="1 2">
    <name type="scientific">Poriferisphaera corsica</name>
    <dbReference type="NCBI Taxonomy" id="2528020"/>
    <lineage>
        <taxon>Bacteria</taxon>
        <taxon>Pseudomonadati</taxon>
        <taxon>Planctomycetota</taxon>
        <taxon>Phycisphaerae</taxon>
        <taxon>Phycisphaerales</taxon>
        <taxon>Phycisphaeraceae</taxon>
        <taxon>Poriferisphaera</taxon>
    </lineage>
</organism>
<dbReference type="AlphaFoldDB" id="A0A517YV09"/>
<evidence type="ECO:0000313" key="2">
    <source>
        <dbReference type="Proteomes" id="UP000317369"/>
    </source>
</evidence>
<reference evidence="1 2" key="1">
    <citation type="submission" date="2019-02" db="EMBL/GenBank/DDBJ databases">
        <title>Deep-cultivation of Planctomycetes and their phenomic and genomic characterization uncovers novel biology.</title>
        <authorList>
            <person name="Wiegand S."/>
            <person name="Jogler M."/>
            <person name="Boedeker C."/>
            <person name="Pinto D."/>
            <person name="Vollmers J."/>
            <person name="Rivas-Marin E."/>
            <person name="Kohn T."/>
            <person name="Peeters S.H."/>
            <person name="Heuer A."/>
            <person name="Rast P."/>
            <person name="Oberbeckmann S."/>
            <person name="Bunk B."/>
            <person name="Jeske O."/>
            <person name="Meyerdierks A."/>
            <person name="Storesund J.E."/>
            <person name="Kallscheuer N."/>
            <person name="Luecker S."/>
            <person name="Lage O.M."/>
            <person name="Pohl T."/>
            <person name="Merkel B.J."/>
            <person name="Hornburger P."/>
            <person name="Mueller R.-W."/>
            <person name="Bruemmer F."/>
            <person name="Labrenz M."/>
            <person name="Spormann A.M."/>
            <person name="Op den Camp H."/>
            <person name="Overmann J."/>
            <person name="Amann R."/>
            <person name="Jetten M.S.M."/>
            <person name="Mascher T."/>
            <person name="Medema M.H."/>
            <person name="Devos D.P."/>
            <person name="Kaster A.-K."/>
            <person name="Ovreas L."/>
            <person name="Rohde M."/>
            <person name="Galperin M.Y."/>
            <person name="Jogler C."/>
        </authorList>
    </citation>
    <scope>NUCLEOTIDE SEQUENCE [LARGE SCALE GENOMIC DNA]</scope>
    <source>
        <strain evidence="1 2">KS4</strain>
    </source>
</reference>
<accession>A0A517YV09</accession>
<dbReference type="RefSeq" id="WP_145077648.1">
    <property type="nucleotide sequence ID" value="NZ_CP036425.1"/>
</dbReference>
<gene>
    <name evidence="1" type="ORF">KS4_21500</name>
</gene>
<dbReference type="KEGG" id="pcor:KS4_21500"/>
<sequence>MIRSVRMSFIGGLLIVVMVGGCEEEKISPYYAPKDPPHLNDHTGHNHPVNGEIANQTENETGPGQATVNNGITYTVPKAWVAQQNISSMIDAAYKTDQGLMITVSKLNGDGGGMLANLNRWRGQLGLQTLRSLDQQDSQTLDVDGQIATVFVLGDSEQTQGIVIASIAVPEQGRTWYIKMTGQPNLLNQNSEAFATFLQSIHFQ</sequence>
<dbReference type="PROSITE" id="PS51257">
    <property type="entry name" value="PROKAR_LIPOPROTEIN"/>
    <property type="match status" value="1"/>
</dbReference>
<protein>
    <recommendedName>
        <fullName evidence="3">PsbP C-terminal domain-containing protein</fullName>
    </recommendedName>
</protein>
<proteinExistence type="predicted"/>
<dbReference type="OrthoDB" id="288562at2"/>
<dbReference type="Proteomes" id="UP000317369">
    <property type="component" value="Chromosome"/>
</dbReference>
<name>A0A517YV09_9BACT</name>
<evidence type="ECO:0000313" key="1">
    <source>
        <dbReference type="EMBL" id="QDU34088.1"/>
    </source>
</evidence>
<evidence type="ECO:0008006" key="3">
    <source>
        <dbReference type="Google" id="ProtNLM"/>
    </source>
</evidence>